<dbReference type="OrthoDB" id="5282002at2759"/>
<dbReference type="AlphaFoldDB" id="A0A6A5KR78"/>
<dbReference type="InterPro" id="IPR027974">
    <property type="entry name" value="DUF4470"/>
</dbReference>
<feature type="domain" description="DUF4470" evidence="1">
    <location>
        <begin position="95"/>
        <end position="177"/>
    </location>
</feature>
<evidence type="ECO:0000313" key="3">
    <source>
        <dbReference type="Proteomes" id="UP000800040"/>
    </source>
</evidence>
<accession>A0A6A5KR78</accession>
<gene>
    <name evidence="2" type="ORF">BDW02DRAFT_604401</name>
</gene>
<keyword evidence="3" id="KW-1185">Reference proteome</keyword>
<organism evidence="2 3">
    <name type="scientific">Decorospora gaudefroyi</name>
    <dbReference type="NCBI Taxonomy" id="184978"/>
    <lineage>
        <taxon>Eukaryota</taxon>
        <taxon>Fungi</taxon>
        <taxon>Dikarya</taxon>
        <taxon>Ascomycota</taxon>
        <taxon>Pezizomycotina</taxon>
        <taxon>Dothideomycetes</taxon>
        <taxon>Pleosporomycetidae</taxon>
        <taxon>Pleosporales</taxon>
        <taxon>Pleosporineae</taxon>
        <taxon>Pleosporaceae</taxon>
        <taxon>Decorospora</taxon>
    </lineage>
</organism>
<sequence length="518" mass="58326">MTSELPDLSAFLNPHLCANTEQKVDVVIMPRTKDAALACSGCIIVQISDWKRHKATCRSPFLKDTWQPAWFTQGRVPSFIGDGTHCAMFGATKYLWGNMPALDILQIKQNEGTADAVTRNFNLLFAASGDLRNVIKTISGLPAGYKGDCVAVINDKGFVIAARNAITLLLALHLDPETADVCGKIDAKPSDSFQAKTFDFHGRKLRLVLQKEQWIQLPKFCQRSQNMTTDEAQMVRRRIMLAPERIDFRHRGLLHLPKSVRQGETHFRYTGVFLPYGCSTHAFNVANPTLFSSKGWALNDSSNPRGSWLHAEYMADAPAAKGDEFGAIFFHVRKLLIKFCKRIRDSNVSFHLFSMDARKLSAYVGAMKFDRIEISNICDSEFIGLQASLEAFSGLLKPKSQNATATLLMLFINAATHMNRALNPEGGKNENKYHPRLVFRSTIYGMFINWDKYFDIYLDSKRVCTLAASHGLQAKLKHTIVQPWPMRIRVGATKQEFDVACANMATGYERYMEFENLD</sequence>
<evidence type="ECO:0000259" key="1">
    <source>
        <dbReference type="Pfam" id="PF14737"/>
    </source>
</evidence>
<dbReference type="Proteomes" id="UP000800040">
    <property type="component" value="Unassembled WGS sequence"/>
</dbReference>
<name>A0A6A5KR78_9PLEO</name>
<reference evidence="2" key="1">
    <citation type="submission" date="2020-01" db="EMBL/GenBank/DDBJ databases">
        <authorList>
            <consortium name="DOE Joint Genome Institute"/>
            <person name="Haridas S."/>
            <person name="Albert R."/>
            <person name="Binder M."/>
            <person name="Bloem J."/>
            <person name="Labutti K."/>
            <person name="Salamov A."/>
            <person name="Andreopoulos B."/>
            <person name="Baker S.E."/>
            <person name="Barry K."/>
            <person name="Bills G."/>
            <person name="Bluhm B.H."/>
            <person name="Cannon C."/>
            <person name="Castanera R."/>
            <person name="Culley D.E."/>
            <person name="Daum C."/>
            <person name="Ezra D."/>
            <person name="Gonzalez J.B."/>
            <person name="Henrissat B."/>
            <person name="Kuo A."/>
            <person name="Liang C."/>
            <person name="Lipzen A."/>
            <person name="Lutzoni F."/>
            <person name="Magnuson J."/>
            <person name="Mondo S."/>
            <person name="Nolan M."/>
            <person name="Ohm R."/>
            <person name="Pangilinan J."/>
            <person name="Park H.-J."/>
            <person name="Ramirez L."/>
            <person name="Alfaro M."/>
            <person name="Sun H."/>
            <person name="Tritt A."/>
            <person name="Yoshinaga Y."/>
            <person name="Zwiers L.-H."/>
            <person name="Turgeon B.G."/>
            <person name="Goodwin S.B."/>
            <person name="Spatafora J.W."/>
            <person name="Crous P.W."/>
            <person name="Grigoriev I.V."/>
        </authorList>
    </citation>
    <scope>NUCLEOTIDE SEQUENCE</scope>
    <source>
        <strain evidence="2">P77</strain>
    </source>
</reference>
<dbReference type="Pfam" id="PF14737">
    <property type="entry name" value="DUF4470"/>
    <property type="match status" value="1"/>
</dbReference>
<evidence type="ECO:0000313" key="2">
    <source>
        <dbReference type="EMBL" id="KAF1839778.1"/>
    </source>
</evidence>
<protein>
    <recommendedName>
        <fullName evidence="1">DUF4470 domain-containing protein</fullName>
    </recommendedName>
</protein>
<proteinExistence type="predicted"/>
<dbReference type="EMBL" id="ML975244">
    <property type="protein sequence ID" value="KAF1839778.1"/>
    <property type="molecule type" value="Genomic_DNA"/>
</dbReference>